<dbReference type="EMBL" id="PGGS01000090">
    <property type="protein sequence ID" value="PNH09438.1"/>
    <property type="molecule type" value="Genomic_DNA"/>
</dbReference>
<name>A0A2J8AA90_9CHLO</name>
<evidence type="ECO:0000256" key="1">
    <source>
        <dbReference type="SAM" id="MobiDB-lite"/>
    </source>
</evidence>
<organism evidence="2 3">
    <name type="scientific">Tetrabaena socialis</name>
    <dbReference type="NCBI Taxonomy" id="47790"/>
    <lineage>
        <taxon>Eukaryota</taxon>
        <taxon>Viridiplantae</taxon>
        <taxon>Chlorophyta</taxon>
        <taxon>core chlorophytes</taxon>
        <taxon>Chlorophyceae</taxon>
        <taxon>CS clade</taxon>
        <taxon>Chlamydomonadales</taxon>
        <taxon>Tetrabaenaceae</taxon>
        <taxon>Tetrabaena</taxon>
    </lineage>
</organism>
<evidence type="ECO:0000313" key="3">
    <source>
        <dbReference type="Proteomes" id="UP000236333"/>
    </source>
</evidence>
<proteinExistence type="predicted"/>
<evidence type="ECO:0000313" key="2">
    <source>
        <dbReference type="EMBL" id="PNH09438.1"/>
    </source>
</evidence>
<reference evidence="2 3" key="1">
    <citation type="journal article" date="2017" name="Mol. Biol. Evol.">
        <title>The 4-celled Tetrabaena socialis nuclear genome reveals the essential components for genetic control of cell number at the origin of multicellularity in the volvocine lineage.</title>
        <authorList>
            <person name="Featherston J."/>
            <person name="Arakaki Y."/>
            <person name="Hanschen E.R."/>
            <person name="Ferris P.J."/>
            <person name="Michod R.E."/>
            <person name="Olson B.J.S.C."/>
            <person name="Nozaki H."/>
            <person name="Durand P.M."/>
        </authorList>
    </citation>
    <scope>NUCLEOTIDE SEQUENCE [LARGE SCALE GENOMIC DNA]</scope>
    <source>
        <strain evidence="2 3">NIES-571</strain>
    </source>
</reference>
<protein>
    <submittedName>
        <fullName evidence="2">Uncharacterized protein</fullName>
    </submittedName>
</protein>
<gene>
    <name evidence="2" type="ORF">TSOC_003922</name>
</gene>
<dbReference type="Proteomes" id="UP000236333">
    <property type="component" value="Unassembled WGS sequence"/>
</dbReference>
<sequence length="43" mass="4217">AQVEAQGRGGGGGGSGARGAQIVKPQGERNAGAGGDELRRRQV</sequence>
<dbReference type="AlphaFoldDB" id="A0A2J8AA90"/>
<keyword evidence="3" id="KW-1185">Reference proteome</keyword>
<accession>A0A2J8AA90</accession>
<feature type="compositionally biased region" description="Gly residues" evidence="1">
    <location>
        <begin position="7"/>
        <end position="17"/>
    </location>
</feature>
<comment type="caution">
    <text evidence="2">The sequence shown here is derived from an EMBL/GenBank/DDBJ whole genome shotgun (WGS) entry which is preliminary data.</text>
</comment>
<feature type="region of interest" description="Disordered" evidence="1">
    <location>
        <begin position="1"/>
        <end position="43"/>
    </location>
</feature>
<feature type="non-terminal residue" evidence="2">
    <location>
        <position position="1"/>
    </location>
</feature>